<feature type="compositionally biased region" description="Polar residues" evidence="1">
    <location>
        <begin position="165"/>
        <end position="177"/>
    </location>
</feature>
<accession>A0A9D4EEG8</accession>
<dbReference type="Proteomes" id="UP000828390">
    <property type="component" value="Unassembled WGS sequence"/>
</dbReference>
<evidence type="ECO:0000313" key="3">
    <source>
        <dbReference type="Proteomes" id="UP000828390"/>
    </source>
</evidence>
<name>A0A9D4EEG8_DREPO</name>
<sequence length="177" mass="20488">MSHKFRKEDRPVEQCQAEVEADEYLVYKDGNSLRTVDSQNDKLAEEKMRQEVWQEADRLKEEKQREVLRDKWRKSGDWWRRQRGRRRQLPGSRALTGAASPLVRVLPLPLLVQEGSGGQDGARQGDTSRENNKQVQRRGKHKDDQSPLKVDFTCEKSPPPARCLSPQSPSHLTIYTP</sequence>
<comment type="caution">
    <text evidence="2">The sequence shown here is derived from an EMBL/GenBank/DDBJ whole genome shotgun (WGS) entry which is preliminary data.</text>
</comment>
<evidence type="ECO:0000313" key="2">
    <source>
        <dbReference type="EMBL" id="KAH3777955.1"/>
    </source>
</evidence>
<reference evidence="2" key="1">
    <citation type="journal article" date="2019" name="bioRxiv">
        <title>The Genome of the Zebra Mussel, Dreissena polymorpha: A Resource for Invasive Species Research.</title>
        <authorList>
            <person name="McCartney M.A."/>
            <person name="Auch B."/>
            <person name="Kono T."/>
            <person name="Mallez S."/>
            <person name="Zhang Y."/>
            <person name="Obille A."/>
            <person name="Becker A."/>
            <person name="Abrahante J.E."/>
            <person name="Garbe J."/>
            <person name="Badalamenti J.P."/>
            <person name="Herman A."/>
            <person name="Mangelson H."/>
            <person name="Liachko I."/>
            <person name="Sullivan S."/>
            <person name="Sone E.D."/>
            <person name="Koren S."/>
            <person name="Silverstein K.A.T."/>
            <person name="Beckman K.B."/>
            <person name="Gohl D.M."/>
        </authorList>
    </citation>
    <scope>NUCLEOTIDE SEQUENCE</scope>
    <source>
        <strain evidence="2">Duluth1</strain>
        <tissue evidence="2">Whole animal</tissue>
    </source>
</reference>
<feature type="region of interest" description="Disordered" evidence="1">
    <location>
        <begin position="113"/>
        <end position="177"/>
    </location>
</feature>
<protein>
    <submittedName>
        <fullName evidence="2">Uncharacterized protein</fullName>
    </submittedName>
</protein>
<proteinExistence type="predicted"/>
<organism evidence="2 3">
    <name type="scientific">Dreissena polymorpha</name>
    <name type="common">Zebra mussel</name>
    <name type="synonym">Mytilus polymorpha</name>
    <dbReference type="NCBI Taxonomy" id="45954"/>
    <lineage>
        <taxon>Eukaryota</taxon>
        <taxon>Metazoa</taxon>
        <taxon>Spiralia</taxon>
        <taxon>Lophotrochozoa</taxon>
        <taxon>Mollusca</taxon>
        <taxon>Bivalvia</taxon>
        <taxon>Autobranchia</taxon>
        <taxon>Heteroconchia</taxon>
        <taxon>Euheterodonta</taxon>
        <taxon>Imparidentia</taxon>
        <taxon>Neoheterodontei</taxon>
        <taxon>Myida</taxon>
        <taxon>Dreissenoidea</taxon>
        <taxon>Dreissenidae</taxon>
        <taxon>Dreissena</taxon>
    </lineage>
</organism>
<gene>
    <name evidence="2" type="ORF">DPMN_179406</name>
</gene>
<reference evidence="2" key="2">
    <citation type="submission" date="2020-11" db="EMBL/GenBank/DDBJ databases">
        <authorList>
            <person name="McCartney M.A."/>
            <person name="Auch B."/>
            <person name="Kono T."/>
            <person name="Mallez S."/>
            <person name="Becker A."/>
            <person name="Gohl D.M."/>
            <person name="Silverstein K.A.T."/>
            <person name="Koren S."/>
            <person name="Bechman K.B."/>
            <person name="Herman A."/>
            <person name="Abrahante J.E."/>
            <person name="Garbe J."/>
        </authorList>
    </citation>
    <scope>NUCLEOTIDE SEQUENCE</scope>
    <source>
        <strain evidence="2">Duluth1</strain>
        <tissue evidence="2">Whole animal</tissue>
    </source>
</reference>
<dbReference type="EMBL" id="JAIWYP010000009">
    <property type="protein sequence ID" value="KAH3777955.1"/>
    <property type="molecule type" value="Genomic_DNA"/>
</dbReference>
<dbReference type="AlphaFoldDB" id="A0A9D4EEG8"/>
<keyword evidence="3" id="KW-1185">Reference proteome</keyword>
<evidence type="ECO:0000256" key="1">
    <source>
        <dbReference type="SAM" id="MobiDB-lite"/>
    </source>
</evidence>